<dbReference type="EMBL" id="NFZT01000001">
    <property type="protein sequence ID" value="OWV33585.1"/>
    <property type="molecule type" value="Genomic_DNA"/>
</dbReference>
<feature type="domain" description="Amidohydrolase-related" evidence="2">
    <location>
        <begin position="83"/>
        <end position="418"/>
    </location>
</feature>
<evidence type="ECO:0000313" key="3">
    <source>
        <dbReference type="EMBL" id="OWV33585.1"/>
    </source>
</evidence>
<evidence type="ECO:0000256" key="1">
    <source>
        <dbReference type="SAM" id="SignalP"/>
    </source>
</evidence>
<dbReference type="InterPro" id="IPR032466">
    <property type="entry name" value="Metal_Hydrolase"/>
</dbReference>
<keyword evidence="3" id="KW-0378">Hydrolase</keyword>
<evidence type="ECO:0000313" key="4">
    <source>
        <dbReference type="Proteomes" id="UP000198462"/>
    </source>
</evidence>
<sequence length="434" mass="46418">MKSVIARLGAFLFVLMSVMPASAQAPEPVVALTGGNIVDVMTGAVTENGVILVRGERIAAIGAQGEVEIPAGARTVPMTGKWLIPGLMNMHTHFSLILPGAEGNRLANETPDAQALRMANNAYHSLWSGVTAVRTPGEFGGVDFALKAAIERGEVLGPRIETSGTIIAPTGGHGYTEADGPYDFAHVAREQIKRGASWIKIAISGGIADTHGSISAAPMTDEELSTLIEVAHRNGVKVTAHNGSVEAARQALDFGIDCFEHGYHLDEPTLRRMKDEDVWLVPTIVVSQPGAYEFFRKIGSPDWYLERVESTGKDHWQMLQNAIRIGVNIALGSDQHPFEPNDGTTATVAEAELYQKAGMTPLQALQAATIQPARLMDRQQDIGSLEAGKYADVVAVDTNPLETISALRSLDFVMKGGAIIRNDDAPATVTHPFD</sequence>
<protein>
    <submittedName>
        <fullName evidence="3">Amidohydrolase</fullName>
    </submittedName>
</protein>
<proteinExistence type="predicted"/>
<dbReference type="Gene3D" id="3.20.20.140">
    <property type="entry name" value="Metal-dependent hydrolases"/>
    <property type="match status" value="1"/>
</dbReference>
<reference evidence="4" key="1">
    <citation type="submission" date="2017-05" db="EMBL/GenBank/DDBJ databases">
        <authorList>
            <person name="Lin X."/>
        </authorList>
    </citation>
    <scope>NUCLEOTIDE SEQUENCE [LARGE SCALE GENOMIC DNA]</scope>
    <source>
        <strain evidence="4">JLT2012</strain>
    </source>
</reference>
<dbReference type="Proteomes" id="UP000198462">
    <property type="component" value="Unassembled WGS sequence"/>
</dbReference>
<name>A0A219B5D3_9SPHN</name>
<dbReference type="Pfam" id="PF01979">
    <property type="entry name" value="Amidohydro_1"/>
    <property type="match status" value="1"/>
</dbReference>
<dbReference type="SUPFAM" id="SSF51556">
    <property type="entry name" value="Metallo-dependent hydrolases"/>
    <property type="match status" value="1"/>
</dbReference>
<dbReference type="PANTHER" id="PTHR43135">
    <property type="entry name" value="ALPHA-D-RIBOSE 1-METHYLPHOSPHONATE 5-TRIPHOSPHATE DIPHOSPHATASE"/>
    <property type="match status" value="1"/>
</dbReference>
<dbReference type="OrthoDB" id="8098664at2"/>
<accession>A0A219B5D3</accession>
<dbReference type="CDD" id="cd01299">
    <property type="entry name" value="Met_dep_hydrolase_A"/>
    <property type="match status" value="1"/>
</dbReference>
<feature type="chain" id="PRO_5013211061" evidence="1">
    <location>
        <begin position="24"/>
        <end position="434"/>
    </location>
</feature>
<comment type="caution">
    <text evidence="3">The sequence shown here is derived from an EMBL/GenBank/DDBJ whole genome shotgun (WGS) entry which is preliminary data.</text>
</comment>
<dbReference type="InterPro" id="IPR051781">
    <property type="entry name" value="Metallo-dep_Hydrolase"/>
</dbReference>
<keyword evidence="1" id="KW-0732">Signal</keyword>
<dbReference type="InterPro" id="IPR011059">
    <property type="entry name" value="Metal-dep_hydrolase_composite"/>
</dbReference>
<dbReference type="InterPro" id="IPR057744">
    <property type="entry name" value="OTAase-like"/>
</dbReference>
<dbReference type="PANTHER" id="PTHR43135:SF3">
    <property type="entry name" value="ALPHA-D-RIBOSE 1-METHYLPHOSPHONATE 5-TRIPHOSPHATE DIPHOSPHATASE"/>
    <property type="match status" value="1"/>
</dbReference>
<dbReference type="InterPro" id="IPR006680">
    <property type="entry name" value="Amidohydro-rel"/>
</dbReference>
<evidence type="ECO:0000259" key="2">
    <source>
        <dbReference type="Pfam" id="PF01979"/>
    </source>
</evidence>
<dbReference type="GO" id="GO:0016810">
    <property type="term" value="F:hydrolase activity, acting on carbon-nitrogen (but not peptide) bonds"/>
    <property type="evidence" value="ECO:0007669"/>
    <property type="project" value="InterPro"/>
</dbReference>
<gene>
    <name evidence="3" type="ORF">B5C34_09005</name>
</gene>
<dbReference type="Gene3D" id="2.30.40.10">
    <property type="entry name" value="Urease, subunit C, domain 1"/>
    <property type="match status" value="1"/>
</dbReference>
<organism evidence="3 4">
    <name type="scientific">Pacificimonas flava</name>
    <dbReference type="NCBI Taxonomy" id="1234595"/>
    <lineage>
        <taxon>Bacteria</taxon>
        <taxon>Pseudomonadati</taxon>
        <taxon>Pseudomonadota</taxon>
        <taxon>Alphaproteobacteria</taxon>
        <taxon>Sphingomonadales</taxon>
        <taxon>Sphingosinicellaceae</taxon>
        <taxon>Pacificimonas</taxon>
    </lineage>
</organism>
<dbReference type="AlphaFoldDB" id="A0A219B5D3"/>
<dbReference type="SUPFAM" id="SSF51338">
    <property type="entry name" value="Composite domain of metallo-dependent hydrolases"/>
    <property type="match status" value="1"/>
</dbReference>
<keyword evidence="4" id="KW-1185">Reference proteome</keyword>
<dbReference type="RefSeq" id="WP_088712358.1">
    <property type="nucleotide sequence ID" value="NZ_NFZT01000001.1"/>
</dbReference>
<feature type="signal peptide" evidence="1">
    <location>
        <begin position="1"/>
        <end position="23"/>
    </location>
</feature>